<evidence type="ECO:0000256" key="2">
    <source>
        <dbReference type="ARBA" id="ARBA00022737"/>
    </source>
</evidence>
<dbReference type="InterPro" id="IPR001680">
    <property type="entry name" value="WD40_rpt"/>
</dbReference>
<dbReference type="PROSITE" id="PS50082">
    <property type="entry name" value="WD_REPEATS_2"/>
    <property type="match status" value="1"/>
</dbReference>
<evidence type="ECO:0008006" key="6">
    <source>
        <dbReference type="Google" id="ProtNLM"/>
    </source>
</evidence>
<dbReference type="PROSITE" id="PS50294">
    <property type="entry name" value="WD_REPEATS_REGION"/>
    <property type="match status" value="1"/>
</dbReference>
<comment type="caution">
    <text evidence="4">The sequence shown here is derived from an EMBL/GenBank/DDBJ whole genome shotgun (WGS) entry which is preliminary data.</text>
</comment>
<evidence type="ECO:0000313" key="4">
    <source>
        <dbReference type="EMBL" id="GIL56634.1"/>
    </source>
</evidence>
<keyword evidence="2" id="KW-0677">Repeat</keyword>
<dbReference type="Proteomes" id="UP000747399">
    <property type="component" value="Unassembled WGS sequence"/>
</dbReference>
<keyword evidence="1 3" id="KW-0853">WD repeat</keyword>
<reference evidence="4" key="1">
    <citation type="journal article" date="2021" name="Proc. Natl. Acad. Sci. U.S.A.">
        <title>Three genomes in the algal genus Volvox reveal the fate of a haploid sex-determining region after a transition to homothallism.</title>
        <authorList>
            <person name="Yamamoto K."/>
            <person name="Hamaji T."/>
            <person name="Kawai-Toyooka H."/>
            <person name="Matsuzaki R."/>
            <person name="Takahashi F."/>
            <person name="Nishimura Y."/>
            <person name="Kawachi M."/>
            <person name="Noguchi H."/>
            <person name="Minakuchi Y."/>
            <person name="Umen J.G."/>
            <person name="Toyoda A."/>
            <person name="Nozaki H."/>
        </authorList>
    </citation>
    <scope>NUCLEOTIDE SEQUENCE</scope>
    <source>
        <strain evidence="4">NIES-3780</strain>
    </source>
</reference>
<evidence type="ECO:0000313" key="5">
    <source>
        <dbReference type="Proteomes" id="UP000747399"/>
    </source>
</evidence>
<gene>
    <name evidence="4" type="ORF">Vafri_11971</name>
</gene>
<sequence>MLPSPYSPAWSPVWMLSDLCTSSHLDSSFSIFQEDGGVLIFDITNGDEFSNIGWCRGHTKAATGVAFSPDGFNVASSSEDGTARIWAIRGFQTALLEGHPSGATAIAWAEEGSLVATGAARGDPGVQLWDARMGTRLNTYRYHMADVALLAFGSCMEALPPPCAHSPSSSSSSSDQAQQKPVESRRHVLLMSVDVRGLACVWDVWGGGLLHCINHVQGADLTGSKLLWLQVLWVEPGPSSFLALVGWARGEIIIRG</sequence>
<dbReference type="InterPro" id="IPR015943">
    <property type="entry name" value="WD40/YVTN_repeat-like_dom_sf"/>
</dbReference>
<dbReference type="SMART" id="SM00320">
    <property type="entry name" value="WD40"/>
    <property type="match status" value="2"/>
</dbReference>
<dbReference type="PANTHER" id="PTHR19848">
    <property type="entry name" value="WD40 REPEAT PROTEIN"/>
    <property type="match status" value="1"/>
</dbReference>
<evidence type="ECO:0000256" key="1">
    <source>
        <dbReference type="ARBA" id="ARBA00022574"/>
    </source>
</evidence>
<dbReference type="InterPro" id="IPR036322">
    <property type="entry name" value="WD40_repeat_dom_sf"/>
</dbReference>
<keyword evidence="5" id="KW-1185">Reference proteome</keyword>
<dbReference type="AlphaFoldDB" id="A0A8J4B8P2"/>
<dbReference type="SUPFAM" id="SSF50978">
    <property type="entry name" value="WD40 repeat-like"/>
    <property type="match status" value="1"/>
</dbReference>
<proteinExistence type="predicted"/>
<name>A0A8J4B8P2_9CHLO</name>
<protein>
    <recommendedName>
        <fullName evidence="6">Anaphase-promoting complex subunit 4 WD40 domain-containing protein</fullName>
    </recommendedName>
</protein>
<feature type="repeat" description="WD" evidence="3">
    <location>
        <begin position="55"/>
        <end position="89"/>
    </location>
</feature>
<accession>A0A8J4B8P2</accession>
<organism evidence="4 5">
    <name type="scientific">Volvox africanus</name>
    <dbReference type="NCBI Taxonomy" id="51714"/>
    <lineage>
        <taxon>Eukaryota</taxon>
        <taxon>Viridiplantae</taxon>
        <taxon>Chlorophyta</taxon>
        <taxon>core chlorophytes</taxon>
        <taxon>Chlorophyceae</taxon>
        <taxon>CS clade</taxon>
        <taxon>Chlamydomonadales</taxon>
        <taxon>Volvocaceae</taxon>
        <taxon>Volvox</taxon>
    </lineage>
</organism>
<dbReference type="EMBL" id="BNCO01000025">
    <property type="protein sequence ID" value="GIL56634.1"/>
    <property type="molecule type" value="Genomic_DNA"/>
</dbReference>
<evidence type="ECO:0000256" key="3">
    <source>
        <dbReference type="PROSITE-ProRule" id="PRU00221"/>
    </source>
</evidence>
<dbReference type="Gene3D" id="2.130.10.10">
    <property type="entry name" value="YVTN repeat-like/Quinoprotein amine dehydrogenase"/>
    <property type="match status" value="1"/>
</dbReference>
<dbReference type="Pfam" id="PF00400">
    <property type="entry name" value="WD40"/>
    <property type="match status" value="2"/>
</dbReference>
<dbReference type="PANTHER" id="PTHR19848:SF8">
    <property type="entry name" value="F-BOX AND WD REPEAT DOMAIN CONTAINING 7"/>
    <property type="match status" value="1"/>
</dbReference>